<feature type="domain" description="AP-4 complex subunit epsilon-1 C-terminal" evidence="7">
    <location>
        <begin position="882"/>
        <end position="984"/>
    </location>
</feature>
<evidence type="ECO:0000313" key="8">
    <source>
        <dbReference type="EMBL" id="CAD8180876.1"/>
    </source>
</evidence>
<dbReference type="Pfam" id="PF14807">
    <property type="entry name" value="AP4E_app_platf"/>
    <property type="match status" value="1"/>
</dbReference>
<feature type="compositionally biased region" description="Basic and acidic residues" evidence="6">
    <location>
        <begin position="741"/>
        <end position="751"/>
    </location>
</feature>
<feature type="region of interest" description="Disordered" evidence="6">
    <location>
        <begin position="843"/>
        <end position="874"/>
    </location>
</feature>
<dbReference type="InterPro" id="IPR050840">
    <property type="entry name" value="Adaptor_Complx_Large_Subunit"/>
</dbReference>
<dbReference type="GO" id="GO:0006886">
    <property type="term" value="P:intracellular protein transport"/>
    <property type="evidence" value="ECO:0007669"/>
    <property type="project" value="InterPro"/>
</dbReference>
<keyword evidence="4 5" id="KW-0472">Membrane</keyword>
<evidence type="ECO:0000256" key="5">
    <source>
        <dbReference type="PIRNR" id="PIRNR037091"/>
    </source>
</evidence>
<keyword evidence="5" id="KW-0168">Coated pit</keyword>
<dbReference type="AlphaFoldDB" id="A0A8S1W4A5"/>
<proteinExistence type="inferred from homology"/>
<dbReference type="OrthoDB" id="29308at2759"/>
<keyword evidence="2 5" id="KW-0813">Transport</keyword>
<feature type="compositionally biased region" description="Polar residues" evidence="6">
    <location>
        <begin position="711"/>
        <end position="733"/>
    </location>
</feature>
<reference evidence="8" key="1">
    <citation type="submission" date="2021-01" db="EMBL/GenBank/DDBJ databases">
        <authorList>
            <consortium name="Genoscope - CEA"/>
            <person name="William W."/>
        </authorList>
    </citation>
    <scope>NUCLEOTIDE SEQUENCE</scope>
</reference>
<feature type="region of interest" description="Disordered" evidence="6">
    <location>
        <begin position="783"/>
        <end position="802"/>
    </location>
</feature>
<evidence type="ECO:0000256" key="6">
    <source>
        <dbReference type="SAM" id="MobiDB-lite"/>
    </source>
</evidence>
<comment type="caution">
    <text evidence="8">The sequence shown here is derived from an EMBL/GenBank/DDBJ whole genome shotgun (WGS) entry which is preliminary data.</text>
</comment>
<dbReference type="GO" id="GO:0012505">
    <property type="term" value="C:endomembrane system"/>
    <property type="evidence" value="ECO:0007669"/>
    <property type="project" value="UniProtKB-SubCell"/>
</dbReference>
<dbReference type="PIRSF" id="PIRSF037091">
    <property type="entry name" value="AP2_complex_alpha"/>
    <property type="match status" value="1"/>
</dbReference>
<name>A0A8S1W4A5_9CILI</name>
<comment type="similarity">
    <text evidence="5">Belongs to the adaptor complexes large subunit family.</text>
</comment>
<dbReference type="GO" id="GO:0016192">
    <property type="term" value="P:vesicle-mediated transport"/>
    <property type="evidence" value="ECO:0007669"/>
    <property type="project" value="InterPro"/>
</dbReference>
<dbReference type="Pfam" id="PF01602">
    <property type="entry name" value="Adaptin_N"/>
    <property type="match status" value="1"/>
</dbReference>
<evidence type="ECO:0000256" key="3">
    <source>
        <dbReference type="ARBA" id="ARBA00022927"/>
    </source>
</evidence>
<organism evidence="8 9">
    <name type="scientific">Paramecium pentaurelia</name>
    <dbReference type="NCBI Taxonomy" id="43138"/>
    <lineage>
        <taxon>Eukaryota</taxon>
        <taxon>Sar</taxon>
        <taxon>Alveolata</taxon>
        <taxon>Ciliophora</taxon>
        <taxon>Intramacronucleata</taxon>
        <taxon>Oligohymenophorea</taxon>
        <taxon>Peniculida</taxon>
        <taxon>Parameciidae</taxon>
        <taxon>Paramecium</taxon>
    </lineage>
</organism>
<keyword evidence="9" id="KW-1185">Reference proteome</keyword>
<dbReference type="InterPro" id="IPR017104">
    <property type="entry name" value="AP2_complex_asu"/>
</dbReference>
<protein>
    <recommendedName>
        <fullName evidence="5">AP-2 complex subunit alpha</fullName>
    </recommendedName>
</protein>
<dbReference type="Proteomes" id="UP000689195">
    <property type="component" value="Unassembled WGS sequence"/>
</dbReference>
<feature type="region of interest" description="Disordered" evidence="6">
    <location>
        <begin position="698"/>
        <end position="751"/>
    </location>
</feature>
<evidence type="ECO:0000256" key="4">
    <source>
        <dbReference type="ARBA" id="ARBA00023136"/>
    </source>
</evidence>
<evidence type="ECO:0000256" key="2">
    <source>
        <dbReference type="ARBA" id="ARBA00022448"/>
    </source>
</evidence>
<dbReference type="InterPro" id="IPR028269">
    <property type="entry name" value="AP4E1_C"/>
</dbReference>
<sequence>MSSGSHLSKELHDLIKSIGETRSKQEEDKIIIKEVQQLKTKLNEKNMPPKKVKEMLIRAIYIEMLGHDASFVHINAIHLTQSKNLALKRLGYLCCSLFLDNDSELLILLVATLQKDLASTNVHVVVNALTAVGKLISKTFVNALTEPVLKLLTHNTDIVRKKALMVMQIIRQLNQDCITEQDYDDRIRRGIQDKEPSVMGAAFNLYHEELKKGAVNKYKPLTGTFVSMLKQIIEHKLHKDYDYHRFPAPWLQIKLLQILTLLGANDLKVSEQIYEVLGSTLRRADDTTINIGYAVTYQCVKCISGIYPQQSLLEQAANSVSRFLKSDNNNLKYLGINALTQIVSISQKYVLEHQMTIVDCLESNDDTLKKETLELLFKMTNEQNCEVIIQKLIHFLKTSSDSNFKKDLFVKISLLNEKHAPTQEWFIKTANTLFEFGSEFIDNDVRNNFFKLLIDNFNDIGTEFGVFITEIYSDLLKNDLQDNILKIVCWVIGEIGSQIYDQDPNKLNELTQLVIMKLDSQLESETTISWILTCLAKLQSARAFQMFDQTRAIFQKYMQSKHLDCQQRAIDFFTLAKFNAALKGSQFITVDPKMSFLDAYVQQERLRGAQPYNPSLQVKAAALGSAAEAPSLNFGPYSDNKYGGVKTGTFGTEENKITNQNSSAPTIAGPWDDTGYNQKQPPAPKPVIATPMAIGSTTGMGSNGSGQTTTKTTMQSMGSGQMGVNANQTQNNYIPPVKPLPQKEDPNLKEKQKLANQLFAPISQTQQQPQQTQKKGITAMTAQKPMNANPNPNANQTQTLQQKPPAQVLNLLEIDDPLPTKQPNIVVPQVYVQQPQIITQKSVVPSQQQPQQQQPLQQQWSQSSPVQAQPIPQQQQQLRSYIPANINVDQYEQLWERNQNIKEVTLQSKIKSEQDFKRMIQTININVIEVIDQEIICAGANAENKSCILIYGCYNSNGSLDLKINSTDPKDAEYILAVIKRQFC</sequence>
<feature type="compositionally biased region" description="Low complexity" evidence="6">
    <location>
        <begin position="787"/>
        <end position="799"/>
    </location>
</feature>
<dbReference type="PANTHER" id="PTHR22780">
    <property type="entry name" value="ADAPTIN, ALPHA/GAMMA/EPSILON"/>
    <property type="match status" value="1"/>
</dbReference>
<dbReference type="GO" id="GO:0030117">
    <property type="term" value="C:membrane coat"/>
    <property type="evidence" value="ECO:0007669"/>
    <property type="project" value="InterPro"/>
</dbReference>
<dbReference type="InterPro" id="IPR002553">
    <property type="entry name" value="Clathrin/coatomer_adapt-like_N"/>
</dbReference>
<evidence type="ECO:0000313" key="9">
    <source>
        <dbReference type="Proteomes" id="UP000689195"/>
    </source>
</evidence>
<accession>A0A8S1W4A5</accession>
<evidence type="ECO:0000256" key="1">
    <source>
        <dbReference type="ARBA" id="ARBA00004184"/>
    </source>
</evidence>
<comment type="function">
    <text evidence="5">Adaptins are components of the adaptor complexes which link clathrin to receptors in coated vesicles. Clathrin-associated protein complexes are believed to interact with the cytoplasmic tails of membrane proteins, leading to their selection and concentration.</text>
</comment>
<keyword evidence="5" id="KW-0254">Endocytosis</keyword>
<gene>
    <name evidence="8" type="ORF">PPENT_87.1.T0750086</name>
</gene>
<feature type="compositionally biased region" description="Low complexity" evidence="6">
    <location>
        <begin position="698"/>
        <end position="710"/>
    </location>
</feature>
<keyword evidence="3 5" id="KW-0653">Protein transport</keyword>
<comment type="subcellular location">
    <subcellularLocation>
        <location evidence="1">Endomembrane system</location>
        <topology evidence="1">Peripheral membrane protein</topology>
    </subcellularLocation>
    <subcellularLocation>
        <location evidence="5">Membrane</location>
        <location evidence="5">Coated pit</location>
    </subcellularLocation>
</comment>
<dbReference type="EMBL" id="CAJJDO010000075">
    <property type="protein sequence ID" value="CAD8180876.1"/>
    <property type="molecule type" value="Genomic_DNA"/>
</dbReference>
<dbReference type="SMART" id="SM01356">
    <property type="entry name" value="AP4E_app_platf"/>
    <property type="match status" value="1"/>
</dbReference>
<evidence type="ECO:0000259" key="7">
    <source>
        <dbReference type="SMART" id="SM01356"/>
    </source>
</evidence>